<dbReference type="EMBL" id="CP016895">
    <property type="protein sequence ID" value="AOA58519.1"/>
    <property type="molecule type" value="Genomic_DNA"/>
</dbReference>
<dbReference type="Proteomes" id="UP000093391">
    <property type="component" value="Chromosome"/>
</dbReference>
<accession>A0A1B2M024</accession>
<keyword evidence="1" id="KW-0472">Membrane</keyword>
<keyword evidence="1" id="KW-0812">Transmembrane</keyword>
<feature type="transmembrane region" description="Helical" evidence="1">
    <location>
        <begin position="59"/>
        <end position="79"/>
    </location>
</feature>
<gene>
    <name evidence="2" type="ORF">BFG52_09275</name>
</gene>
<evidence type="ECO:0000313" key="2">
    <source>
        <dbReference type="EMBL" id="AOA58519.1"/>
    </source>
</evidence>
<organism evidence="2 3">
    <name type="scientific">Acinetobacter larvae</name>
    <dbReference type="NCBI Taxonomy" id="1789224"/>
    <lineage>
        <taxon>Bacteria</taxon>
        <taxon>Pseudomonadati</taxon>
        <taxon>Pseudomonadota</taxon>
        <taxon>Gammaproteobacteria</taxon>
        <taxon>Moraxellales</taxon>
        <taxon>Moraxellaceae</taxon>
        <taxon>Acinetobacter</taxon>
    </lineage>
</organism>
<reference evidence="2 3" key="1">
    <citation type="submission" date="2016-08" db="EMBL/GenBank/DDBJ databases">
        <authorList>
            <person name="Seilhamer J.J."/>
        </authorList>
    </citation>
    <scope>NUCLEOTIDE SEQUENCE [LARGE SCALE GENOMIC DNA]</scope>
    <source>
        <strain evidence="2 3">BRTC-1</strain>
    </source>
</reference>
<sequence length="225" mass="24715">MPIQYLPLWIQLGAFLLAMNAGMINVLGLFTVLHQAVSHMTGNVSLLAEAIVQGHSENFIYLFLIICSYVLGSSYSGFILGNSHFKLGRSYGTPLCLVAAFIVLCWAFLPYYPRYGLLWATAAMGVQNAMISHYKGMIIRTTHLSGVLTDLGLALGYKLRGLAVEPRRVALHLLIILGFLMGGAIASVTYPYLQLQAFLIPAALSLSLCVVYWGIYLKKVSHQVK</sequence>
<dbReference type="PANTHER" id="PTHR37314:SF4">
    <property type="entry name" value="UPF0700 TRANSMEMBRANE PROTEIN YOAK"/>
    <property type="match status" value="1"/>
</dbReference>
<keyword evidence="3" id="KW-1185">Reference proteome</keyword>
<dbReference type="PANTHER" id="PTHR37314">
    <property type="entry name" value="SLR0142 PROTEIN"/>
    <property type="match status" value="1"/>
</dbReference>
<dbReference type="InterPro" id="IPR010699">
    <property type="entry name" value="DUF1275"/>
</dbReference>
<keyword evidence="1" id="KW-1133">Transmembrane helix</keyword>
<dbReference type="OrthoDB" id="270162at2"/>
<name>A0A1B2M024_9GAMM</name>
<dbReference type="Pfam" id="PF06912">
    <property type="entry name" value="DUF1275"/>
    <property type="match status" value="1"/>
</dbReference>
<dbReference type="STRING" id="1789224.BFG52_09275"/>
<feature type="transmembrane region" description="Helical" evidence="1">
    <location>
        <begin position="198"/>
        <end position="217"/>
    </location>
</feature>
<protein>
    <submittedName>
        <fullName evidence="2">DUF1275 family protein</fullName>
    </submittedName>
</protein>
<dbReference type="AlphaFoldDB" id="A0A1B2M024"/>
<proteinExistence type="predicted"/>
<dbReference type="KEGG" id="ala:BFG52_09275"/>
<feature type="transmembrane region" description="Helical" evidence="1">
    <location>
        <begin position="169"/>
        <end position="192"/>
    </location>
</feature>
<feature type="transmembrane region" description="Helical" evidence="1">
    <location>
        <begin position="91"/>
        <end position="109"/>
    </location>
</feature>
<evidence type="ECO:0000313" key="3">
    <source>
        <dbReference type="Proteomes" id="UP000093391"/>
    </source>
</evidence>
<dbReference type="RefSeq" id="WP_067555098.1">
    <property type="nucleotide sequence ID" value="NZ_CP016895.1"/>
</dbReference>
<evidence type="ECO:0000256" key="1">
    <source>
        <dbReference type="SAM" id="Phobius"/>
    </source>
</evidence>